<protein>
    <submittedName>
        <fullName evidence="2">Uncharacterized protein</fullName>
    </submittedName>
</protein>
<evidence type="ECO:0000313" key="2">
    <source>
        <dbReference type="EMBL" id="KAG5617173.1"/>
    </source>
</evidence>
<dbReference type="Proteomes" id="UP000824120">
    <property type="component" value="Chromosome 3"/>
</dbReference>
<evidence type="ECO:0000256" key="1">
    <source>
        <dbReference type="SAM" id="MobiDB-lite"/>
    </source>
</evidence>
<reference evidence="2 3" key="1">
    <citation type="submission" date="2020-09" db="EMBL/GenBank/DDBJ databases">
        <title>De no assembly of potato wild relative species, Solanum commersonii.</title>
        <authorList>
            <person name="Cho K."/>
        </authorList>
    </citation>
    <scope>NUCLEOTIDE SEQUENCE [LARGE SCALE GENOMIC DNA]</scope>
    <source>
        <strain evidence="2">LZ3.2</strain>
        <tissue evidence="2">Leaf</tissue>
    </source>
</reference>
<sequence length="69" mass="7858">MGYNCNPWALKPFWGNFHTQFQKTQFFSPANINPSAHKKDPYSSSSSQRRPNPAALRCTKNLVESVQVT</sequence>
<accession>A0A9J5ZXV3</accession>
<feature type="region of interest" description="Disordered" evidence="1">
    <location>
        <begin position="28"/>
        <end position="58"/>
    </location>
</feature>
<organism evidence="2 3">
    <name type="scientific">Solanum commersonii</name>
    <name type="common">Commerson's wild potato</name>
    <name type="synonym">Commerson's nightshade</name>
    <dbReference type="NCBI Taxonomy" id="4109"/>
    <lineage>
        <taxon>Eukaryota</taxon>
        <taxon>Viridiplantae</taxon>
        <taxon>Streptophyta</taxon>
        <taxon>Embryophyta</taxon>
        <taxon>Tracheophyta</taxon>
        <taxon>Spermatophyta</taxon>
        <taxon>Magnoliopsida</taxon>
        <taxon>eudicotyledons</taxon>
        <taxon>Gunneridae</taxon>
        <taxon>Pentapetalae</taxon>
        <taxon>asterids</taxon>
        <taxon>lamiids</taxon>
        <taxon>Solanales</taxon>
        <taxon>Solanaceae</taxon>
        <taxon>Solanoideae</taxon>
        <taxon>Solaneae</taxon>
        <taxon>Solanum</taxon>
    </lineage>
</organism>
<gene>
    <name evidence="2" type="ORF">H5410_016997</name>
</gene>
<comment type="caution">
    <text evidence="2">The sequence shown here is derived from an EMBL/GenBank/DDBJ whole genome shotgun (WGS) entry which is preliminary data.</text>
</comment>
<keyword evidence="3" id="KW-1185">Reference proteome</keyword>
<proteinExistence type="predicted"/>
<dbReference type="EMBL" id="JACXVP010000003">
    <property type="protein sequence ID" value="KAG5617173.1"/>
    <property type="molecule type" value="Genomic_DNA"/>
</dbReference>
<dbReference type="AlphaFoldDB" id="A0A9J5ZXV3"/>
<name>A0A9J5ZXV3_SOLCO</name>
<evidence type="ECO:0000313" key="3">
    <source>
        <dbReference type="Proteomes" id="UP000824120"/>
    </source>
</evidence>